<keyword evidence="7" id="KW-0503">Monooxygenase</keyword>
<dbReference type="GeneTree" id="ENSGT00940000163301"/>
<keyword evidence="4 6" id="KW-0479">Metal-binding</keyword>
<evidence type="ECO:0000256" key="3">
    <source>
        <dbReference type="ARBA" id="ARBA00022617"/>
    </source>
</evidence>
<evidence type="ECO:0000256" key="2">
    <source>
        <dbReference type="ARBA" id="ARBA00010617"/>
    </source>
</evidence>
<evidence type="ECO:0000256" key="1">
    <source>
        <dbReference type="ARBA" id="ARBA00001971"/>
    </source>
</evidence>
<keyword evidence="10" id="KW-1185">Reference proteome</keyword>
<keyword evidence="5 6" id="KW-0408">Iron</keyword>
<proteinExistence type="inferred from homology"/>
<dbReference type="InterPro" id="IPR002401">
    <property type="entry name" value="Cyt_P450_E_grp-I"/>
</dbReference>
<dbReference type="Gene3D" id="1.10.630.10">
    <property type="entry name" value="Cytochrome P450"/>
    <property type="match status" value="1"/>
</dbReference>
<evidence type="ECO:0000256" key="6">
    <source>
        <dbReference type="PIRSR" id="PIRSR602401-1"/>
    </source>
</evidence>
<evidence type="ECO:0000313" key="10">
    <source>
        <dbReference type="Proteomes" id="UP000694565"/>
    </source>
</evidence>
<dbReference type="Proteomes" id="UP000694565">
    <property type="component" value="Unplaced"/>
</dbReference>
<dbReference type="GO" id="GO:0005506">
    <property type="term" value="F:iron ion binding"/>
    <property type="evidence" value="ECO:0007669"/>
    <property type="project" value="InterPro"/>
</dbReference>
<keyword evidence="8" id="KW-0732">Signal</keyword>
<name>A0A8C2WPK7_CYCLU</name>
<dbReference type="GO" id="GO:0006805">
    <property type="term" value="P:xenobiotic metabolic process"/>
    <property type="evidence" value="ECO:0007669"/>
    <property type="project" value="TreeGrafter"/>
</dbReference>
<organism evidence="9 10">
    <name type="scientific">Cyclopterus lumpus</name>
    <name type="common">Lumpsucker</name>
    <dbReference type="NCBI Taxonomy" id="8103"/>
    <lineage>
        <taxon>Eukaryota</taxon>
        <taxon>Metazoa</taxon>
        <taxon>Chordata</taxon>
        <taxon>Craniata</taxon>
        <taxon>Vertebrata</taxon>
        <taxon>Euteleostomi</taxon>
        <taxon>Actinopterygii</taxon>
        <taxon>Neopterygii</taxon>
        <taxon>Teleostei</taxon>
        <taxon>Neoteleostei</taxon>
        <taxon>Acanthomorphata</taxon>
        <taxon>Eupercaria</taxon>
        <taxon>Perciformes</taxon>
        <taxon>Cottioidei</taxon>
        <taxon>Cottales</taxon>
        <taxon>Cyclopteridae</taxon>
        <taxon>Cyclopterus</taxon>
    </lineage>
</organism>
<dbReference type="SUPFAM" id="SSF48264">
    <property type="entry name" value="Cytochrome P450"/>
    <property type="match status" value="1"/>
</dbReference>
<dbReference type="PANTHER" id="PTHR24300">
    <property type="entry name" value="CYTOCHROME P450 508A4-RELATED"/>
    <property type="match status" value="1"/>
</dbReference>
<dbReference type="GO" id="GO:0020037">
    <property type="term" value="F:heme binding"/>
    <property type="evidence" value="ECO:0007669"/>
    <property type="project" value="InterPro"/>
</dbReference>
<dbReference type="InterPro" id="IPR036396">
    <property type="entry name" value="Cyt_P450_sf"/>
</dbReference>
<dbReference type="GO" id="GO:0016712">
    <property type="term" value="F:oxidoreductase activity, acting on paired donors, with incorporation or reduction of molecular oxygen, reduced flavin or flavoprotein as one donor, and incorporation of one atom of oxygen"/>
    <property type="evidence" value="ECO:0007669"/>
    <property type="project" value="TreeGrafter"/>
</dbReference>
<dbReference type="PRINTS" id="PR00385">
    <property type="entry name" value="P450"/>
</dbReference>
<dbReference type="GO" id="GO:0006082">
    <property type="term" value="P:organic acid metabolic process"/>
    <property type="evidence" value="ECO:0007669"/>
    <property type="project" value="TreeGrafter"/>
</dbReference>
<evidence type="ECO:0000256" key="4">
    <source>
        <dbReference type="ARBA" id="ARBA00022723"/>
    </source>
</evidence>
<feature type="binding site" description="axial binding residue" evidence="6">
    <location>
        <position position="309"/>
    </location>
    <ligand>
        <name>heme</name>
        <dbReference type="ChEBI" id="CHEBI:30413"/>
    </ligand>
    <ligandPart>
        <name>Fe</name>
        <dbReference type="ChEBI" id="CHEBI:18248"/>
    </ligandPart>
</feature>
<accession>A0A8C2WPK7</accession>
<comment type="similarity">
    <text evidence="2 7">Belongs to the cytochrome P450 family.</text>
</comment>
<dbReference type="PRINTS" id="PR00463">
    <property type="entry name" value="EP450I"/>
</dbReference>
<evidence type="ECO:0000256" key="5">
    <source>
        <dbReference type="ARBA" id="ARBA00023004"/>
    </source>
</evidence>
<feature type="signal peptide" evidence="8">
    <location>
        <begin position="1"/>
        <end position="24"/>
    </location>
</feature>
<reference evidence="9" key="1">
    <citation type="submission" date="2025-08" db="UniProtKB">
        <authorList>
            <consortium name="Ensembl"/>
        </authorList>
    </citation>
    <scope>IDENTIFICATION</scope>
</reference>
<dbReference type="InterPro" id="IPR001128">
    <property type="entry name" value="Cyt_P450"/>
</dbReference>
<sequence length="375" mass="42997">MLASAVLLLAAVLLFQLLFPTQRPNNFPPGPRPIPIFGNVLQLNLESPIADLEKVKLHHYQENIRAYYMYVFSQDILTHQRKIIKVMMAEFHLAALISGCWYPDNLAIKRCTFSLIQIYDAVPIVRNLPLPFQKAFKMFKVCLEMFENKKTRVPGKPRHFIDSYLDELDKRGDDASSFSEDQLCAFILDFHFAGTDTTANTLLAAFLYLMNYPQIQERCQLEIDNVLDGKDEASFEDRHQMPYVQAVIHEIQRMADTVPLGIFHCTTKDTELMGYSIPRGTIVIPNLSSQGEFVKPEAFMPFSAGPRMCLGGLARMELFLFVVTLLRRFKFVWPEDAGDQTTHWLLGQTQTPKPYCMNVRDRKNCPCKTTVTLIL</sequence>
<evidence type="ECO:0000256" key="7">
    <source>
        <dbReference type="RuleBase" id="RU000461"/>
    </source>
</evidence>
<dbReference type="AlphaFoldDB" id="A0A8C2WPK7"/>
<evidence type="ECO:0000256" key="8">
    <source>
        <dbReference type="SAM" id="SignalP"/>
    </source>
</evidence>
<keyword evidence="3 6" id="KW-0349">Heme</keyword>
<keyword evidence="7" id="KW-0560">Oxidoreductase</keyword>
<feature type="chain" id="PRO_5034854465" evidence="8">
    <location>
        <begin position="25"/>
        <end position="375"/>
    </location>
</feature>
<dbReference type="InterPro" id="IPR017972">
    <property type="entry name" value="Cyt_P450_CS"/>
</dbReference>
<dbReference type="PROSITE" id="PS00086">
    <property type="entry name" value="CYTOCHROME_P450"/>
    <property type="match status" value="1"/>
</dbReference>
<dbReference type="Pfam" id="PF00067">
    <property type="entry name" value="p450"/>
    <property type="match status" value="1"/>
</dbReference>
<dbReference type="Ensembl" id="ENSCLMT00005006270.1">
    <property type="protein sequence ID" value="ENSCLMP00005005833.1"/>
    <property type="gene ID" value="ENSCLMG00005003251.1"/>
</dbReference>
<reference evidence="9" key="2">
    <citation type="submission" date="2025-09" db="UniProtKB">
        <authorList>
            <consortium name="Ensembl"/>
        </authorList>
    </citation>
    <scope>IDENTIFICATION</scope>
</reference>
<evidence type="ECO:0000313" key="9">
    <source>
        <dbReference type="Ensembl" id="ENSCLMP00005005833.1"/>
    </source>
</evidence>
<comment type="cofactor">
    <cofactor evidence="1 6">
        <name>heme</name>
        <dbReference type="ChEBI" id="CHEBI:30413"/>
    </cofactor>
</comment>
<protein>
    <submittedName>
        <fullName evidence="9">Uncharacterized protein</fullName>
    </submittedName>
</protein>
<dbReference type="GO" id="GO:0005737">
    <property type="term" value="C:cytoplasm"/>
    <property type="evidence" value="ECO:0007669"/>
    <property type="project" value="TreeGrafter"/>
</dbReference>
<dbReference type="InterPro" id="IPR050182">
    <property type="entry name" value="Cytochrome_P450_fam2"/>
</dbReference>
<dbReference type="PANTHER" id="PTHR24300:SF327">
    <property type="entry name" value="CYTOCHROME P450 2F2-RELATED"/>
    <property type="match status" value="1"/>
</dbReference>